<dbReference type="EMBL" id="SOFI01000003">
    <property type="protein sequence ID" value="TFB80329.1"/>
    <property type="molecule type" value="Genomic_DNA"/>
</dbReference>
<name>A0A4R8VBH5_9MICO</name>
<gene>
    <name evidence="1" type="ORF">E3N84_09990</name>
</gene>
<sequence length="275" mass="31433">MKDDPLRQQLLRELRELRRGEGALVPEQIAVCEALVRVVGMGSVEQAHATLFEMFKRYSVDPNGDVRAYLETSGIGLEGHSLNHRLDAYAAAHHVDRRTGLRRSDRGAQKLATLFRDEELFFRPWGHLTMYQFGRSVLTTIALQIDPQSEYQTPVVWVNDEVVDGLEFRFEAPNQTTGYVRAVEHIDNFKLIPEAQWLFKVDVEWRMAVWPQWVLAAQLADPRLVAKIQTQRNFMTEATITWGAWPAGEIPKTENFAGFPTHVPVVRGVEHDESV</sequence>
<comment type="caution">
    <text evidence="1">The sequence shown here is derived from an EMBL/GenBank/DDBJ whole genome shotgun (WGS) entry which is preliminary data.</text>
</comment>
<dbReference type="Proteomes" id="UP000298488">
    <property type="component" value="Unassembled WGS sequence"/>
</dbReference>
<reference evidence="1 2" key="1">
    <citation type="submission" date="2019-03" db="EMBL/GenBank/DDBJ databases">
        <title>Genomics of glacier-inhabiting Cryobacterium strains.</title>
        <authorList>
            <person name="Liu Q."/>
            <person name="Xin Y.-H."/>
        </authorList>
    </citation>
    <scope>NUCLEOTIDE SEQUENCE [LARGE SCALE GENOMIC DNA]</scope>
    <source>
        <strain evidence="1 2">CGMCC 1.10440</strain>
    </source>
</reference>
<evidence type="ECO:0000313" key="1">
    <source>
        <dbReference type="EMBL" id="TFB80329.1"/>
    </source>
</evidence>
<keyword evidence="2" id="KW-1185">Reference proteome</keyword>
<organism evidence="1 2">
    <name type="scientific">Terrimesophilobacter mesophilus</name>
    <dbReference type="NCBI Taxonomy" id="433647"/>
    <lineage>
        <taxon>Bacteria</taxon>
        <taxon>Bacillati</taxon>
        <taxon>Actinomycetota</taxon>
        <taxon>Actinomycetes</taxon>
        <taxon>Micrococcales</taxon>
        <taxon>Microbacteriaceae</taxon>
        <taxon>Terrimesophilobacter</taxon>
    </lineage>
</organism>
<proteinExistence type="predicted"/>
<dbReference type="AlphaFoldDB" id="A0A4R8VBH5"/>
<dbReference type="OrthoDB" id="4965851at2"/>
<evidence type="ECO:0000313" key="2">
    <source>
        <dbReference type="Proteomes" id="UP000298488"/>
    </source>
</evidence>
<dbReference type="RefSeq" id="WP_134542284.1">
    <property type="nucleotide sequence ID" value="NZ_JACHBP010000001.1"/>
</dbReference>
<protein>
    <submittedName>
        <fullName evidence="1">Uncharacterized protein</fullName>
    </submittedName>
</protein>
<accession>A0A4R8VBH5</accession>